<feature type="region of interest" description="Disordered" evidence="1">
    <location>
        <begin position="41"/>
        <end position="64"/>
    </location>
</feature>
<dbReference type="AlphaFoldDB" id="A0A2R6NSQ0"/>
<sequence>MPHTPKGKRYASRSRAAKRIRTSTSVEGTIGAVTKLVVGNEGERSSQQLTEPWRVSDTARGIAA</sequence>
<organism evidence="2 3">
    <name type="scientific">Hermanssonia centrifuga</name>
    <dbReference type="NCBI Taxonomy" id="98765"/>
    <lineage>
        <taxon>Eukaryota</taxon>
        <taxon>Fungi</taxon>
        <taxon>Dikarya</taxon>
        <taxon>Basidiomycota</taxon>
        <taxon>Agaricomycotina</taxon>
        <taxon>Agaricomycetes</taxon>
        <taxon>Polyporales</taxon>
        <taxon>Meruliaceae</taxon>
        <taxon>Hermanssonia</taxon>
    </lineage>
</organism>
<accession>A0A2R6NSQ0</accession>
<evidence type="ECO:0000256" key="1">
    <source>
        <dbReference type="SAM" id="MobiDB-lite"/>
    </source>
</evidence>
<evidence type="ECO:0000313" key="2">
    <source>
        <dbReference type="EMBL" id="PSR75917.1"/>
    </source>
</evidence>
<dbReference type="EMBL" id="MLYV02000872">
    <property type="protein sequence ID" value="PSR75917.1"/>
    <property type="molecule type" value="Genomic_DNA"/>
</dbReference>
<name>A0A2R6NSQ0_9APHY</name>
<gene>
    <name evidence="2" type="ORF">PHLCEN_2v8831</name>
</gene>
<protein>
    <submittedName>
        <fullName evidence="2">Uncharacterized protein</fullName>
    </submittedName>
</protein>
<reference evidence="2 3" key="1">
    <citation type="submission" date="2018-02" db="EMBL/GenBank/DDBJ databases">
        <title>Genome sequence of the basidiomycete white-rot fungus Phlebia centrifuga.</title>
        <authorList>
            <person name="Granchi Z."/>
            <person name="Peng M."/>
            <person name="de Vries R.P."/>
            <person name="Hilden K."/>
            <person name="Makela M.R."/>
            <person name="Grigoriev I."/>
            <person name="Riley R."/>
        </authorList>
    </citation>
    <scope>NUCLEOTIDE SEQUENCE [LARGE SCALE GENOMIC DNA]</scope>
    <source>
        <strain evidence="2 3">FBCC195</strain>
    </source>
</reference>
<comment type="caution">
    <text evidence="2">The sequence shown here is derived from an EMBL/GenBank/DDBJ whole genome shotgun (WGS) entry which is preliminary data.</text>
</comment>
<feature type="region of interest" description="Disordered" evidence="1">
    <location>
        <begin position="1"/>
        <end position="22"/>
    </location>
</feature>
<evidence type="ECO:0000313" key="3">
    <source>
        <dbReference type="Proteomes" id="UP000186601"/>
    </source>
</evidence>
<feature type="compositionally biased region" description="Basic residues" evidence="1">
    <location>
        <begin position="1"/>
        <end position="21"/>
    </location>
</feature>
<keyword evidence="3" id="KW-1185">Reference proteome</keyword>
<proteinExistence type="predicted"/>
<dbReference type="Proteomes" id="UP000186601">
    <property type="component" value="Unassembled WGS sequence"/>
</dbReference>